<dbReference type="PROSITE" id="PS51257">
    <property type="entry name" value="PROKAR_LIPOPROTEIN"/>
    <property type="match status" value="1"/>
</dbReference>
<name>A0AA38G5N6_TAXCH</name>
<evidence type="ECO:0000313" key="2">
    <source>
        <dbReference type="EMBL" id="KAH9315128.1"/>
    </source>
</evidence>
<accession>A0AA38G5N6</accession>
<feature type="domain" description="DUF659" evidence="1">
    <location>
        <begin position="1"/>
        <end position="103"/>
    </location>
</feature>
<gene>
    <name evidence="2" type="ORF">KI387_023755</name>
</gene>
<dbReference type="Pfam" id="PF04937">
    <property type="entry name" value="DUF659"/>
    <property type="match status" value="1"/>
</dbReference>
<comment type="caution">
    <text evidence="2">The sequence shown here is derived from an EMBL/GenBank/DDBJ whole genome shotgun (WGS) entry which is preliminary data.</text>
</comment>
<dbReference type="Proteomes" id="UP000824469">
    <property type="component" value="Unassembled WGS sequence"/>
</dbReference>
<dbReference type="InterPro" id="IPR007021">
    <property type="entry name" value="DUF659"/>
</dbReference>
<dbReference type="GO" id="GO:0008641">
    <property type="term" value="F:ubiquitin-like modifier activating enzyme activity"/>
    <property type="evidence" value="ECO:0007669"/>
    <property type="project" value="InterPro"/>
</dbReference>
<dbReference type="InterPro" id="IPR035985">
    <property type="entry name" value="Ubiquitin-activating_enz"/>
</dbReference>
<dbReference type="EMBL" id="JAHRHJ020000005">
    <property type="protein sequence ID" value="KAH9315128.1"/>
    <property type="molecule type" value="Genomic_DNA"/>
</dbReference>
<protein>
    <recommendedName>
        <fullName evidence="1">DUF659 domain-containing protein</fullName>
    </recommendedName>
</protein>
<dbReference type="PANTHER" id="PTHR32166:SF123">
    <property type="entry name" value="BED-TYPE DOMAIN-CONTAINING PROTEIN"/>
    <property type="match status" value="1"/>
</dbReference>
<reference evidence="2 3" key="1">
    <citation type="journal article" date="2021" name="Nat. Plants">
        <title>The Taxus genome provides insights into paclitaxel biosynthesis.</title>
        <authorList>
            <person name="Xiong X."/>
            <person name="Gou J."/>
            <person name="Liao Q."/>
            <person name="Li Y."/>
            <person name="Zhou Q."/>
            <person name="Bi G."/>
            <person name="Li C."/>
            <person name="Du R."/>
            <person name="Wang X."/>
            <person name="Sun T."/>
            <person name="Guo L."/>
            <person name="Liang H."/>
            <person name="Lu P."/>
            <person name="Wu Y."/>
            <person name="Zhang Z."/>
            <person name="Ro D.K."/>
            <person name="Shang Y."/>
            <person name="Huang S."/>
            <person name="Yan J."/>
        </authorList>
    </citation>
    <scope>NUCLEOTIDE SEQUENCE [LARGE SCALE GENOMIC DNA]</scope>
    <source>
        <strain evidence="2">Ta-2019</strain>
    </source>
</reference>
<dbReference type="AlphaFoldDB" id="A0AA38G5N6"/>
<dbReference type="PANTHER" id="PTHR32166">
    <property type="entry name" value="OSJNBA0013A04.12 PROTEIN"/>
    <property type="match status" value="1"/>
</dbReference>
<evidence type="ECO:0000259" key="1">
    <source>
        <dbReference type="Pfam" id="PF04937"/>
    </source>
</evidence>
<evidence type="ECO:0000313" key="3">
    <source>
        <dbReference type="Proteomes" id="UP000824469"/>
    </source>
</evidence>
<proteinExistence type="predicted"/>
<dbReference type="Gene3D" id="3.40.50.12550">
    <property type="entry name" value="Ubiquitin-activating enzyme E1, inactive adenylation domain, subdomain 2"/>
    <property type="match status" value="1"/>
</dbReference>
<keyword evidence="3" id="KW-1185">Reference proteome</keyword>
<dbReference type="SUPFAM" id="SSF53098">
    <property type="entry name" value="Ribonuclease H-like"/>
    <property type="match status" value="1"/>
</dbReference>
<sequence length="509" mass="58774">MEEMKVTWVSHGCNIIMDGWTDIRHCPLINIIVSCKDGPYFLRAIDCSGKQKDVEFQFQILKDVIEEVGPSNVVQVITNATYVMFELQEPLQVMIMTQDWTRWRESKTGQGKRVKEVVVRETFWVDVKYITSIITPFFSIIKYGDSNNPNLGEIYECIDNMLGQMKATIRVRDPTLEFYHEHIQPIIQHRWEKLNTPLHMVAYALNPKWYVERPGRVIPLDDNEVSSSSTSERNWSTYGWIHYVKRNRLTSERAEKLVVVHSALCLMDRKTTEYKQTPTLRWDVDPEELRQVEEDNTMQQGLIGLSFEDKDDSSSEEFMDVVSNKQVNEMCRKRPQRVAFYSVDCRGSCGEIFVDLQNHTYNQKKLEDFPLQVRFPSLEEATSVCWSSLPRNTAKLYFAMRIVETFEQVEGREPGDLSSTDLPSVLNMRKKLCEEQGLAESRISDLLLQRIVDVGKRELPPVCAIVGGILGQEVIKAMSCKGDPLKNFFFFDVMDGKGIIEDISIGDKN</sequence>
<organism evidence="2 3">
    <name type="scientific">Taxus chinensis</name>
    <name type="common">Chinese yew</name>
    <name type="synonym">Taxus wallichiana var. chinensis</name>
    <dbReference type="NCBI Taxonomy" id="29808"/>
    <lineage>
        <taxon>Eukaryota</taxon>
        <taxon>Viridiplantae</taxon>
        <taxon>Streptophyta</taxon>
        <taxon>Embryophyta</taxon>
        <taxon>Tracheophyta</taxon>
        <taxon>Spermatophyta</taxon>
        <taxon>Pinopsida</taxon>
        <taxon>Pinidae</taxon>
        <taxon>Conifers II</taxon>
        <taxon>Cupressales</taxon>
        <taxon>Taxaceae</taxon>
        <taxon>Taxus</taxon>
    </lineage>
</organism>
<dbReference type="InterPro" id="IPR012337">
    <property type="entry name" value="RNaseH-like_sf"/>
</dbReference>
<dbReference type="SUPFAM" id="SSF69572">
    <property type="entry name" value="Activating enzymes of the ubiquitin-like proteins"/>
    <property type="match status" value="1"/>
</dbReference>